<evidence type="ECO:0000313" key="5">
    <source>
        <dbReference type="Proteomes" id="UP000026962"/>
    </source>
</evidence>
<dbReference type="EnsemblPlants" id="OPUNC12G04970.2">
    <property type="protein sequence ID" value="OPUNC12G04970.2"/>
    <property type="gene ID" value="OPUNC12G04970"/>
</dbReference>
<feature type="region of interest" description="Disordered" evidence="1">
    <location>
        <begin position="479"/>
        <end position="518"/>
    </location>
</feature>
<dbReference type="InterPro" id="IPR046527">
    <property type="entry name" value="PIR2-like_helical"/>
</dbReference>
<dbReference type="PANTHER" id="PTHR33120">
    <property type="entry name" value="EXPRESSED PROTEIN-RELATED"/>
    <property type="match status" value="1"/>
</dbReference>
<feature type="domain" description="PIR2-like helical" evidence="3">
    <location>
        <begin position="88"/>
        <end position="193"/>
    </location>
</feature>
<dbReference type="PANTHER" id="PTHR33120:SF42">
    <property type="entry name" value="OS12G0105000 PROTEIN"/>
    <property type="match status" value="1"/>
</dbReference>
<dbReference type="AlphaFoldDB" id="A0A0E0MKE2"/>
<dbReference type="HOGENOM" id="CLU_011465_0_1_1"/>
<dbReference type="Proteomes" id="UP000026962">
    <property type="component" value="Chromosome 12"/>
</dbReference>
<dbReference type="Pfam" id="PF20235">
    <property type="entry name" value="PIR2-like_helical"/>
    <property type="match status" value="1"/>
</dbReference>
<dbReference type="Gramene" id="OPUNC12G04970.1">
    <property type="protein sequence ID" value="OPUNC12G04970.1"/>
    <property type="gene ID" value="OPUNC12G04970"/>
</dbReference>
<dbReference type="EnsemblPlants" id="OPUNC12G04970.1">
    <property type="protein sequence ID" value="OPUNC12G04970.1"/>
    <property type="gene ID" value="OPUNC12G04970"/>
</dbReference>
<evidence type="ECO:0000259" key="3">
    <source>
        <dbReference type="Pfam" id="PF20235"/>
    </source>
</evidence>
<dbReference type="Gramene" id="OPUNC12G04970.2">
    <property type="protein sequence ID" value="OPUNC12G04970.2"/>
    <property type="gene ID" value="OPUNC12G04970"/>
</dbReference>
<organism evidence="4">
    <name type="scientific">Oryza punctata</name>
    <name type="common">Red rice</name>
    <dbReference type="NCBI Taxonomy" id="4537"/>
    <lineage>
        <taxon>Eukaryota</taxon>
        <taxon>Viridiplantae</taxon>
        <taxon>Streptophyta</taxon>
        <taxon>Embryophyta</taxon>
        <taxon>Tracheophyta</taxon>
        <taxon>Spermatophyta</taxon>
        <taxon>Magnoliopsida</taxon>
        <taxon>Liliopsida</taxon>
        <taxon>Poales</taxon>
        <taxon>Poaceae</taxon>
        <taxon>BOP clade</taxon>
        <taxon>Oryzoideae</taxon>
        <taxon>Oryzeae</taxon>
        <taxon>Oryzinae</taxon>
        <taxon>Oryza</taxon>
    </lineage>
</organism>
<reference evidence="4" key="2">
    <citation type="submission" date="2018-05" db="EMBL/GenBank/DDBJ databases">
        <title>OpunRS2 (Oryza punctata Reference Sequence Version 2).</title>
        <authorList>
            <person name="Zhang J."/>
            <person name="Kudrna D."/>
            <person name="Lee S."/>
            <person name="Talag J."/>
            <person name="Welchert J."/>
            <person name="Wing R.A."/>
        </authorList>
    </citation>
    <scope>NUCLEOTIDE SEQUENCE [LARGE SCALE GENOMIC DNA]</scope>
</reference>
<evidence type="ECO:0000256" key="1">
    <source>
        <dbReference type="SAM" id="MobiDB-lite"/>
    </source>
</evidence>
<dbReference type="InterPro" id="IPR022059">
    <property type="entry name" value="DUF3615"/>
</dbReference>
<keyword evidence="5" id="KW-1185">Reference proteome</keyword>
<reference evidence="4" key="1">
    <citation type="submission" date="2015-04" db="UniProtKB">
        <authorList>
            <consortium name="EnsemblPlants"/>
        </authorList>
    </citation>
    <scope>IDENTIFICATION</scope>
</reference>
<protein>
    <submittedName>
        <fullName evidence="4">Uncharacterized protein</fullName>
    </submittedName>
</protein>
<feature type="compositionally biased region" description="Polar residues" evidence="1">
    <location>
        <begin position="486"/>
        <end position="499"/>
    </location>
</feature>
<name>A0A0E0MKE2_ORYPU</name>
<evidence type="ECO:0000313" key="4">
    <source>
        <dbReference type="EnsemblPlants" id="OPUNC12G04970.1"/>
    </source>
</evidence>
<dbReference type="Pfam" id="PF12274">
    <property type="entry name" value="DUF3615"/>
    <property type="match status" value="1"/>
</dbReference>
<feature type="domain" description="DUF3615" evidence="2">
    <location>
        <begin position="329"/>
        <end position="436"/>
    </location>
</feature>
<accession>A0A0E0MKE2</accession>
<proteinExistence type="predicted"/>
<evidence type="ECO:0000259" key="2">
    <source>
        <dbReference type="Pfam" id="PF12274"/>
    </source>
</evidence>
<sequence>MNGGWLIQDRLEEGIVACISISSAQPSEHQLYLPQLTFQDEGIDARLSSCLIGPAIARLQEQDDEIEVNYDDHPCEHILSLRMCLLKTIHSFYIKALAKLPSSTRSARFFRALLVAGHCYGPMDPVSNIILSTIWYDIAFGADVGIPQGIFSTRPLSRMVSRSLDGLVAISSLTTCDSEHEALYNINTLGCDLSTYLFDTVDDESLSSTQETAVSNIVLFAAAAKAAKHPQHEAFVSFVKSLSANKLTFLRHLLDKPSSRIISHDWDKLNSFLRSVMTFSTRNDMDAPLTLFSFASLEMFHPSASLVMAPSASQMMSRDKQAIVCTELNKMLDEYCYQHPWEPSYKLDVVCGVMQSSGCAYYGNSTLYHANFLASSDDGTCTSSQTEATLFFAEFWEPSLSKDVQLNPSSCRRIKNHLYTGRCSICEREVSMIIHPPCGGHSGDIDGSIDIYPGAAESSADLFGSDMYYDPDTYFPPPIGNDSPVIASTPTAQPSTPMAQPSLGKKRQRGNRVEYDIS</sequence>
<dbReference type="eggNOG" id="ENOG502R3AP">
    <property type="taxonomic scope" value="Eukaryota"/>
</dbReference>